<gene>
    <name evidence="2" type="ORF">C7B65_25140</name>
</gene>
<dbReference type="PANTHER" id="PTHR43559:SF3">
    <property type="entry name" value="HYDROLASE YCAC-RELATED"/>
    <property type="match status" value="1"/>
</dbReference>
<keyword evidence="3" id="KW-1185">Reference proteome</keyword>
<dbReference type="InterPro" id="IPR036380">
    <property type="entry name" value="Isochorismatase-like_sf"/>
</dbReference>
<dbReference type="InterPro" id="IPR053152">
    <property type="entry name" value="Hydrolase_YcaC-like"/>
</dbReference>
<dbReference type="RefSeq" id="WP_073069802.1">
    <property type="nucleotide sequence ID" value="NZ_MPPI01000003.1"/>
</dbReference>
<name>A0A2T1D3W5_9CYAN</name>
<dbReference type="Proteomes" id="UP000238634">
    <property type="component" value="Unassembled WGS sequence"/>
</dbReference>
<dbReference type="AlphaFoldDB" id="A0A2T1D3W5"/>
<accession>A0A2T1D3W5</accession>
<dbReference type="OrthoDB" id="9789777at2"/>
<feature type="domain" description="Isochorismatase-like" evidence="1">
    <location>
        <begin position="9"/>
        <end position="166"/>
    </location>
</feature>
<sequence>MKAFNIEDTAMILIDHQVGTNTWASTTPLELLQRNVIILAKFAKGTGMPTVLTSSQETNVNVQGPLMPELQEILPEEFAARIKRQGVVNAWDDENFANACRNTGKKNFVMAGVTTDVCMVAPAISALEEGFNVKVVCDACGSTNQIAEEMSWRRMERAGIGLTSTNAIVAELVKNWASTAGAIAFPLLT</sequence>
<dbReference type="Pfam" id="PF00857">
    <property type="entry name" value="Isochorismatase"/>
    <property type="match status" value="1"/>
</dbReference>
<reference evidence="2 3" key="2">
    <citation type="submission" date="2018-03" db="EMBL/GenBank/DDBJ databases">
        <title>The ancient ancestry and fast evolution of plastids.</title>
        <authorList>
            <person name="Moore K.R."/>
            <person name="Magnabosco C."/>
            <person name="Momper L."/>
            <person name="Gold D.A."/>
            <person name="Bosak T."/>
            <person name="Fournier G.P."/>
        </authorList>
    </citation>
    <scope>NUCLEOTIDE SEQUENCE [LARGE SCALE GENOMIC DNA]</scope>
    <source>
        <strain evidence="2 3">ULC007</strain>
    </source>
</reference>
<dbReference type="STRING" id="1920490.GCA_001895925_03136"/>
<dbReference type="EMBL" id="PVWG01000068">
    <property type="protein sequence ID" value="PSB15147.1"/>
    <property type="molecule type" value="Genomic_DNA"/>
</dbReference>
<dbReference type="InterPro" id="IPR000868">
    <property type="entry name" value="Isochorismatase-like_dom"/>
</dbReference>
<evidence type="ECO:0000313" key="2">
    <source>
        <dbReference type="EMBL" id="PSB15147.1"/>
    </source>
</evidence>
<dbReference type="Gene3D" id="3.40.50.850">
    <property type="entry name" value="Isochorismatase-like"/>
    <property type="match status" value="1"/>
</dbReference>
<evidence type="ECO:0000259" key="1">
    <source>
        <dbReference type="Pfam" id="PF00857"/>
    </source>
</evidence>
<evidence type="ECO:0000313" key="3">
    <source>
        <dbReference type="Proteomes" id="UP000238634"/>
    </source>
</evidence>
<reference evidence="2 3" key="1">
    <citation type="submission" date="2018-02" db="EMBL/GenBank/DDBJ databases">
        <authorList>
            <person name="Cohen D.B."/>
            <person name="Kent A.D."/>
        </authorList>
    </citation>
    <scope>NUCLEOTIDE SEQUENCE [LARGE SCALE GENOMIC DNA]</scope>
    <source>
        <strain evidence="2 3">ULC007</strain>
    </source>
</reference>
<comment type="caution">
    <text evidence="2">The sequence shown here is derived from an EMBL/GenBank/DDBJ whole genome shotgun (WGS) entry which is preliminary data.</text>
</comment>
<dbReference type="SUPFAM" id="SSF52499">
    <property type="entry name" value="Isochorismatase-like hydrolases"/>
    <property type="match status" value="1"/>
</dbReference>
<organism evidence="2 3">
    <name type="scientific">Phormidesmis priestleyi ULC007</name>
    <dbReference type="NCBI Taxonomy" id="1920490"/>
    <lineage>
        <taxon>Bacteria</taxon>
        <taxon>Bacillati</taxon>
        <taxon>Cyanobacteriota</taxon>
        <taxon>Cyanophyceae</taxon>
        <taxon>Leptolyngbyales</taxon>
        <taxon>Leptolyngbyaceae</taxon>
        <taxon>Phormidesmis</taxon>
    </lineage>
</organism>
<proteinExistence type="predicted"/>
<protein>
    <submittedName>
        <fullName evidence="2">Isochorismatase</fullName>
    </submittedName>
</protein>
<dbReference type="PANTHER" id="PTHR43559">
    <property type="entry name" value="HYDROLASE YCAC-RELATED"/>
    <property type="match status" value="1"/>
</dbReference>